<comment type="caution">
    <text evidence="2">The sequence shown here is derived from an EMBL/GenBank/DDBJ whole genome shotgun (WGS) entry which is preliminary data.</text>
</comment>
<sequence length="1408" mass="154983">MSTTGKPFVVRLHVADEWLRSVDAAIFAVGGSSSAGADCKSHTRLLCTPAYAADHPGWAGDYIRKTCIIGARAAVEGLQHSAVELTLQRCCLNNSKTSHLLRCNGDRVDSGRLLRFDEGMVGGAGLCTGRPSPRRQYKRLCRLMLEDSACEKRAPSPCPPSRLAPWLPKCANTLPLQASAPLRSLCRPTTPVLLRHGLCGCRVSPKLCTARDLVQRRWESFVRGCQAAAETTGGPPALAPGGRLIAALRTEDVERPHTRTANGACSPAAHECWGDLHRLQDLSAPDASHDWLWAVGPHKGARIDSADEFTAAVRLRHAVALLNLFSRSCCGVATLQCSGEHALHCAAGESTRGHNDVRDTLHAIARTTDSQAELEPERLIASHPRLRPPVDVVMAAKGAAAVDVGVISPTAARAGLDCAVTMHDRKLAAIASHQPELSVAGVECQPFAASEVVMYAGTSQVMRAAAYALQQQSSLEAVTGEKCPCFRPEMSSPAGWLSAVQLEYRVHWGTTSMWTTFVILEKTTKLVPLYGELPYKPPMAQAMEAHAPDFQPPYEKKVTGGDVRWLIGYSPRDPDLWAPKDSQGIVAPVPTYVDAKVFNGNEVLFHWMFRGYRSDADSSVQQQFCDEVLIRSANESIVISVFVGWKVSVTSFEVGARVHSIGPQGVVLASDHAMSTCELRVTDRSSQEGYGNDAVADRVEFRFRDANNRIDLKCGRTSACRNQRARVIEGPDHVQQFAQLSAVIAPWYNDAMANPEGVVGTATDQFPVERGNFHLRARSKLQVHNLTFVRQEALAHRSHDEGNELAAQRGPPALMEEAAKQAVRQLGSSTTAALTNMPTSTQQAYDQRVSVINPVLEGEVPPADRAEEYIEEARDRLRADMRFSCTSAAITPQVFTDVLRDREEAEYQRYSTVRVEETGPELPASSSTPSTAPHSFAPAYPPARAAAGPYAMPSSGQEYEAPTRQYHSRRISRALYSPAQRKTEEELARWVPTIEILFALVRSTAKTGTADLATDLGFGLAEVSVAVGRSPLRSKKGSDGPMPLPLAKRPRTIEPREDAQASLKARELGEEWGMRLRAIVERCGEHAAIARGPKPGSPLSQEEMNALRSIVYESGGFRTIQQCVRHWERLETWARSQNIKGVGEVPTEPGRSWLRAHRDPLRSGGCEVDLQEGRDAGAGSSRRSYYGRVYGDRGKETREAVPIPLALVAALVERFVCARFRSSQFVMAFFAWWILIMIYSSLRFDDEALYGVVWQTKVERQKKGTRFAVAKVSVSDEEWMEDGWSAASFEMDDRDYFMKELESGDRFGDRPATYQISRSVLWLRYVLTTAASDGLKRGHISPPDLKQFLQLIQAQEPDKEIGLQAITGIWNDPSQLVLKYARSRKEISIEMVKRLTKRIASVRLEVPA</sequence>
<feature type="compositionally biased region" description="Low complexity" evidence="1">
    <location>
        <begin position="923"/>
        <end position="941"/>
    </location>
</feature>
<evidence type="ECO:0000313" key="2">
    <source>
        <dbReference type="EMBL" id="OLP79911.1"/>
    </source>
</evidence>
<evidence type="ECO:0000256" key="1">
    <source>
        <dbReference type="SAM" id="MobiDB-lite"/>
    </source>
</evidence>
<name>A0A1Q9CAG4_SYMMI</name>
<organism evidence="2 3">
    <name type="scientific">Symbiodinium microadriaticum</name>
    <name type="common">Dinoflagellate</name>
    <name type="synonym">Zooxanthella microadriatica</name>
    <dbReference type="NCBI Taxonomy" id="2951"/>
    <lineage>
        <taxon>Eukaryota</taxon>
        <taxon>Sar</taxon>
        <taxon>Alveolata</taxon>
        <taxon>Dinophyceae</taxon>
        <taxon>Suessiales</taxon>
        <taxon>Symbiodiniaceae</taxon>
        <taxon>Symbiodinium</taxon>
    </lineage>
</organism>
<gene>
    <name evidence="2" type="ORF">AK812_SmicGene39748</name>
</gene>
<dbReference type="OrthoDB" id="10452077at2759"/>
<feature type="region of interest" description="Disordered" evidence="1">
    <location>
        <begin position="947"/>
        <end position="966"/>
    </location>
</feature>
<proteinExistence type="predicted"/>
<feature type="region of interest" description="Disordered" evidence="1">
    <location>
        <begin position="910"/>
        <end position="941"/>
    </location>
</feature>
<dbReference type="EMBL" id="LSRX01001436">
    <property type="protein sequence ID" value="OLP79911.1"/>
    <property type="molecule type" value="Genomic_DNA"/>
</dbReference>
<reference evidence="2 3" key="1">
    <citation type="submission" date="2016-02" db="EMBL/GenBank/DDBJ databases">
        <title>Genome analysis of coral dinoflagellate symbionts highlights evolutionary adaptations to a symbiotic lifestyle.</title>
        <authorList>
            <person name="Aranda M."/>
            <person name="Li Y."/>
            <person name="Liew Y.J."/>
            <person name="Baumgarten S."/>
            <person name="Simakov O."/>
            <person name="Wilson M."/>
            <person name="Piel J."/>
            <person name="Ashoor H."/>
            <person name="Bougouffa S."/>
            <person name="Bajic V.B."/>
            <person name="Ryu T."/>
            <person name="Ravasi T."/>
            <person name="Bayer T."/>
            <person name="Micklem G."/>
            <person name="Kim H."/>
            <person name="Bhak J."/>
            <person name="Lajeunesse T.C."/>
            <person name="Voolstra C.R."/>
        </authorList>
    </citation>
    <scope>NUCLEOTIDE SEQUENCE [LARGE SCALE GENOMIC DNA]</scope>
    <source>
        <strain evidence="2 3">CCMP2467</strain>
    </source>
</reference>
<protein>
    <submittedName>
        <fullName evidence="2">Uncharacterized protein</fullName>
    </submittedName>
</protein>
<evidence type="ECO:0000313" key="3">
    <source>
        <dbReference type="Proteomes" id="UP000186817"/>
    </source>
</evidence>
<dbReference type="Proteomes" id="UP000186817">
    <property type="component" value="Unassembled WGS sequence"/>
</dbReference>
<keyword evidence="3" id="KW-1185">Reference proteome</keyword>
<accession>A0A1Q9CAG4</accession>